<dbReference type="HOGENOM" id="CLU_2727281_0_0_1"/>
<accession>A0A061DJ26</accession>
<name>A0A061DJ26_THECC</name>
<dbReference type="Proteomes" id="UP000026915">
    <property type="component" value="Chromosome 1"/>
</dbReference>
<gene>
    <name evidence="1" type="ORF">TCM_000975</name>
</gene>
<dbReference type="AlphaFoldDB" id="A0A061DJ26"/>
<protein>
    <submittedName>
        <fullName evidence="1">Uncharacterized protein</fullName>
    </submittedName>
</protein>
<reference evidence="1 2" key="1">
    <citation type="journal article" date="2013" name="Genome Biol.">
        <title>The genome sequence of the most widely cultivated cacao type and its use to identify candidate genes regulating pod color.</title>
        <authorList>
            <person name="Motamayor J.C."/>
            <person name="Mockaitis K."/>
            <person name="Schmutz J."/>
            <person name="Haiminen N."/>
            <person name="Iii D.L."/>
            <person name="Cornejo O."/>
            <person name="Findley S.D."/>
            <person name="Zheng P."/>
            <person name="Utro F."/>
            <person name="Royaert S."/>
            <person name="Saski C."/>
            <person name="Jenkins J."/>
            <person name="Podicheti R."/>
            <person name="Zhao M."/>
            <person name="Scheffler B.E."/>
            <person name="Stack J.C."/>
            <person name="Feltus F.A."/>
            <person name="Mustiga G.M."/>
            <person name="Amores F."/>
            <person name="Phillips W."/>
            <person name="Marelli J.P."/>
            <person name="May G.D."/>
            <person name="Shapiro H."/>
            <person name="Ma J."/>
            <person name="Bustamante C.D."/>
            <person name="Schnell R.J."/>
            <person name="Main D."/>
            <person name="Gilbert D."/>
            <person name="Parida L."/>
            <person name="Kuhn D.N."/>
        </authorList>
    </citation>
    <scope>NUCLEOTIDE SEQUENCE [LARGE SCALE GENOMIC DNA]</scope>
    <source>
        <strain evidence="2">cv. Matina 1-6</strain>
    </source>
</reference>
<dbReference type="Gramene" id="EOX91926">
    <property type="protein sequence ID" value="EOX91926"/>
    <property type="gene ID" value="TCM_000975"/>
</dbReference>
<proteinExistence type="predicted"/>
<sequence>MTTYYYFIILVETRRAEAFAENFGGQQAVAAAATLRKPAEVGSSPRLFFLLYGFGHGPQLILHGTWPPVALL</sequence>
<keyword evidence="2" id="KW-1185">Reference proteome</keyword>
<evidence type="ECO:0000313" key="1">
    <source>
        <dbReference type="EMBL" id="EOX91926.1"/>
    </source>
</evidence>
<evidence type="ECO:0000313" key="2">
    <source>
        <dbReference type="Proteomes" id="UP000026915"/>
    </source>
</evidence>
<dbReference type="InParanoid" id="A0A061DJ26"/>
<organism evidence="1 2">
    <name type="scientific">Theobroma cacao</name>
    <name type="common">Cacao</name>
    <name type="synonym">Cocoa</name>
    <dbReference type="NCBI Taxonomy" id="3641"/>
    <lineage>
        <taxon>Eukaryota</taxon>
        <taxon>Viridiplantae</taxon>
        <taxon>Streptophyta</taxon>
        <taxon>Embryophyta</taxon>
        <taxon>Tracheophyta</taxon>
        <taxon>Spermatophyta</taxon>
        <taxon>Magnoliopsida</taxon>
        <taxon>eudicotyledons</taxon>
        <taxon>Gunneridae</taxon>
        <taxon>Pentapetalae</taxon>
        <taxon>rosids</taxon>
        <taxon>malvids</taxon>
        <taxon>Malvales</taxon>
        <taxon>Malvaceae</taxon>
        <taxon>Byttnerioideae</taxon>
        <taxon>Theobroma</taxon>
    </lineage>
</organism>
<dbReference type="EMBL" id="CM001879">
    <property type="protein sequence ID" value="EOX91926.1"/>
    <property type="molecule type" value="Genomic_DNA"/>
</dbReference>